<keyword evidence="3 6" id="KW-0732">Signal</keyword>
<dbReference type="InterPro" id="IPR008983">
    <property type="entry name" value="Tumour_necrosis_fac-like_dom"/>
</dbReference>
<dbReference type="Proteomes" id="UP000265100">
    <property type="component" value="Chromosome 19"/>
</dbReference>
<dbReference type="SUPFAM" id="SSF57997">
    <property type="entry name" value="Tropomyosin"/>
    <property type="match status" value="1"/>
</dbReference>
<evidence type="ECO:0000259" key="7">
    <source>
        <dbReference type="PROSITE" id="PS50871"/>
    </source>
</evidence>
<protein>
    <recommendedName>
        <fullName evidence="7">C1q domain-containing protein</fullName>
    </recommendedName>
</protein>
<evidence type="ECO:0000256" key="6">
    <source>
        <dbReference type="SAM" id="SignalP"/>
    </source>
</evidence>
<feature type="region of interest" description="Disordered" evidence="5">
    <location>
        <begin position="103"/>
        <end position="134"/>
    </location>
</feature>
<keyword evidence="4" id="KW-0175">Coiled coil</keyword>
<feature type="signal peptide" evidence="6">
    <location>
        <begin position="1"/>
        <end position="21"/>
    </location>
</feature>
<dbReference type="PANTHER" id="PTHR22923:SF102">
    <property type="entry name" value="CEREBELLIN 13-RELATED"/>
    <property type="match status" value="1"/>
</dbReference>
<dbReference type="Pfam" id="PF00386">
    <property type="entry name" value="C1q"/>
    <property type="match status" value="1"/>
</dbReference>
<dbReference type="Gene3D" id="1.10.287.1490">
    <property type="match status" value="1"/>
</dbReference>
<dbReference type="PRINTS" id="PR00007">
    <property type="entry name" value="COMPLEMNTC1Q"/>
</dbReference>
<proteinExistence type="predicted"/>
<evidence type="ECO:0000256" key="2">
    <source>
        <dbReference type="ARBA" id="ARBA00022525"/>
    </source>
</evidence>
<evidence type="ECO:0000256" key="1">
    <source>
        <dbReference type="ARBA" id="ARBA00004613"/>
    </source>
</evidence>
<dbReference type="AlphaFoldDB" id="A0AAX7SNR0"/>
<name>A0AAX7SNR0_ASTCA</name>
<feature type="compositionally biased region" description="Polar residues" evidence="5">
    <location>
        <begin position="117"/>
        <end position="127"/>
    </location>
</feature>
<comment type="subcellular location">
    <subcellularLocation>
        <location evidence="1">Secreted</location>
    </subcellularLocation>
</comment>
<feature type="domain" description="C1q" evidence="7">
    <location>
        <begin position="412"/>
        <end position="548"/>
    </location>
</feature>
<keyword evidence="2" id="KW-0964">Secreted</keyword>
<reference evidence="8" key="3">
    <citation type="submission" date="2025-08" db="UniProtKB">
        <authorList>
            <consortium name="Ensembl"/>
        </authorList>
    </citation>
    <scope>IDENTIFICATION</scope>
</reference>
<reference evidence="8" key="4">
    <citation type="submission" date="2025-09" db="UniProtKB">
        <authorList>
            <consortium name="Ensembl"/>
        </authorList>
    </citation>
    <scope>IDENTIFICATION</scope>
</reference>
<dbReference type="SUPFAM" id="SSF49842">
    <property type="entry name" value="TNF-like"/>
    <property type="match status" value="1"/>
</dbReference>
<dbReference type="PROSITE" id="PS50871">
    <property type="entry name" value="C1Q"/>
    <property type="match status" value="1"/>
</dbReference>
<keyword evidence="9" id="KW-1185">Reference proteome</keyword>
<evidence type="ECO:0000256" key="3">
    <source>
        <dbReference type="ARBA" id="ARBA00022729"/>
    </source>
</evidence>
<feature type="chain" id="PRO_5044328485" description="C1q domain-containing protein" evidence="6">
    <location>
        <begin position="22"/>
        <end position="548"/>
    </location>
</feature>
<evidence type="ECO:0000313" key="8">
    <source>
        <dbReference type="Ensembl" id="ENSACLP00000046127.1"/>
    </source>
</evidence>
<reference evidence="9" key="2">
    <citation type="submission" date="2023-03" db="EMBL/GenBank/DDBJ databases">
        <authorList>
            <consortium name="Wellcome Sanger Institute Data Sharing"/>
        </authorList>
    </citation>
    <scope>NUCLEOTIDE SEQUENCE [LARGE SCALE GENOMIC DNA]</scope>
</reference>
<dbReference type="InterPro" id="IPR001073">
    <property type="entry name" value="C1q_dom"/>
</dbReference>
<dbReference type="InterPro" id="IPR050822">
    <property type="entry name" value="Cerebellin_Synaptic_Org"/>
</dbReference>
<dbReference type="Gene3D" id="2.60.120.40">
    <property type="match status" value="1"/>
</dbReference>
<feature type="coiled-coil region" evidence="4">
    <location>
        <begin position="381"/>
        <end position="408"/>
    </location>
</feature>
<dbReference type="SMART" id="SM00110">
    <property type="entry name" value="C1Q"/>
    <property type="match status" value="1"/>
</dbReference>
<evidence type="ECO:0000256" key="5">
    <source>
        <dbReference type="SAM" id="MobiDB-lite"/>
    </source>
</evidence>
<dbReference type="Ensembl" id="ENSACLT00000054308.1">
    <property type="protein sequence ID" value="ENSACLP00000046127.1"/>
    <property type="gene ID" value="ENSACLG00000016408.2"/>
</dbReference>
<dbReference type="GO" id="GO:0005576">
    <property type="term" value="C:extracellular region"/>
    <property type="evidence" value="ECO:0007669"/>
    <property type="project" value="UniProtKB-SubCell"/>
</dbReference>
<organism evidence="8 9">
    <name type="scientific">Astatotilapia calliptera</name>
    <name type="common">Eastern happy</name>
    <name type="synonym">Chromis callipterus</name>
    <dbReference type="NCBI Taxonomy" id="8154"/>
    <lineage>
        <taxon>Eukaryota</taxon>
        <taxon>Metazoa</taxon>
        <taxon>Chordata</taxon>
        <taxon>Craniata</taxon>
        <taxon>Vertebrata</taxon>
        <taxon>Euteleostomi</taxon>
        <taxon>Actinopterygii</taxon>
        <taxon>Neopterygii</taxon>
        <taxon>Teleostei</taxon>
        <taxon>Neoteleostei</taxon>
        <taxon>Acanthomorphata</taxon>
        <taxon>Ovalentaria</taxon>
        <taxon>Cichlomorphae</taxon>
        <taxon>Cichliformes</taxon>
        <taxon>Cichlidae</taxon>
        <taxon>African cichlids</taxon>
        <taxon>Pseudocrenilabrinae</taxon>
        <taxon>Haplochromini</taxon>
        <taxon>Astatotilapia</taxon>
    </lineage>
</organism>
<evidence type="ECO:0000256" key="4">
    <source>
        <dbReference type="SAM" id="Coils"/>
    </source>
</evidence>
<accession>A0AAX7SNR0</accession>
<dbReference type="GeneTree" id="ENSGT00940000163520"/>
<feature type="coiled-coil region" evidence="4">
    <location>
        <begin position="144"/>
        <end position="171"/>
    </location>
</feature>
<dbReference type="PANTHER" id="PTHR22923">
    <property type="entry name" value="CEREBELLIN-RELATED"/>
    <property type="match status" value="1"/>
</dbReference>
<sequence>MARRSAALFLLLCCSVSRGQSEASVPPPAVISQALPILWDELRGLKELVLSLKAEEVGRRQILRRVESWLRDGEVQAEQQRRSLEGLKEEALRQAEELRGRVEELEEQSKARAADVSTLQSRLNSSERSTDDLKKKNSALAAELPFLQTRLRASESTVEQLRRKNAVLAARLCNTESLMEELRQQISEFPASNASSLTPDMLELEARLGARLEELSADAEVESAEVSALGSRLSEAERRLDELHTQTSAVTASWEENLLAVKSQVQQLELTGTAQTDSVKQLQLKLNSTEHQIHELQTETSDQSSKLTKLQTNVSASASLQGNLNTEMFTRLRRGDKQLEQLLSEHTGRDIELLATKLRLNVTKRQVDELTTQNTVRAAELESVSDRLTAAQRRADELQVRLNQLSASSEEAGELRVAFSAGLTDSGSVGPFDEETTLIFSKIITNIGEAYNQTAGVFTAPVSGLYVFSFTAADYLKGYMGLYLYKNDKPIVFSLDLNDHGGYASTSNAVCLQLEEGDRVHLGLPASYRLYDDSRNFSVFSGFLLFHL</sequence>
<evidence type="ECO:0000313" key="9">
    <source>
        <dbReference type="Proteomes" id="UP000265100"/>
    </source>
</evidence>
<reference evidence="8 9" key="1">
    <citation type="submission" date="2018-05" db="EMBL/GenBank/DDBJ databases">
        <authorList>
            <person name="Datahose"/>
        </authorList>
    </citation>
    <scope>NUCLEOTIDE SEQUENCE</scope>
</reference>
<feature type="compositionally biased region" description="Basic and acidic residues" evidence="5">
    <location>
        <begin position="103"/>
        <end position="113"/>
    </location>
</feature>